<evidence type="ECO:0000313" key="3">
    <source>
        <dbReference type="Proteomes" id="UP000595362"/>
    </source>
</evidence>
<sequence>MKADDRLNRKNHGRRSHRADSEVPDVDIYDLTLPDEACFEPVLLSAVALPARLDYDSILAQPFSFEAHEDIGAWLAAILADSPTASRLWVEAERAGWQVGFADLKNSGSLIDIPSQTVLLDTYALSASALGRSPYFRNELLICFVRALRDIWHEQRYQALEDEFMPESLLMIERVRSADCDTAALLVGWELRGAGYTDVWRHLIGAEEGDMALVFTRFLERDPSALFDGSALAYAFRQWYADESRVDGCDHDTLEAMDDILLSYDGKVRPFGERRASVADIEALTTLPDGRCYLRGLAETILRDPFFAGLHDPVNQTHLFHLMYDMEVVMVNNVPFRDARLARLIFPGADHSRVR</sequence>
<accession>A0A7T5UI81</accession>
<name>A0A7T5UI81_9BACT</name>
<proteinExistence type="predicted"/>
<gene>
    <name evidence="2" type="ORF">HYS17_01035</name>
</gene>
<evidence type="ECO:0000313" key="2">
    <source>
        <dbReference type="EMBL" id="QQG36408.1"/>
    </source>
</evidence>
<reference evidence="2 3" key="1">
    <citation type="submission" date="2020-07" db="EMBL/GenBank/DDBJ databases">
        <title>Huge and variable diversity of episymbiotic CPR bacteria and DPANN archaea in groundwater ecosystems.</title>
        <authorList>
            <person name="He C.Y."/>
            <person name="Keren R."/>
            <person name="Whittaker M."/>
            <person name="Farag I.F."/>
            <person name="Doudna J."/>
            <person name="Cate J.H.D."/>
            <person name="Banfield J.F."/>
        </authorList>
    </citation>
    <scope>NUCLEOTIDE SEQUENCE [LARGE SCALE GENOMIC DNA]</scope>
    <source>
        <strain evidence="2">NC_groundwater_70_Ag_B-0.1um_54_66</strain>
    </source>
</reference>
<dbReference type="Pfam" id="PF20573">
    <property type="entry name" value="DUF6782"/>
    <property type="match status" value="1"/>
</dbReference>
<evidence type="ECO:0000259" key="1">
    <source>
        <dbReference type="Pfam" id="PF20573"/>
    </source>
</evidence>
<dbReference type="Proteomes" id="UP000595362">
    <property type="component" value="Chromosome"/>
</dbReference>
<feature type="domain" description="DUF6782" evidence="1">
    <location>
        <begin position="144"/>
        <end position="293"/>
    </location>
</feature>
<dbReference type="EMBL" id="CP066681">
    <property type="protein sequence ID" value="QQG36408.1"/>
    <property type="molecule type" value="Genomic_DNA"/>
</dbReference>
<protein>
    <recommendedName>
        <fullName evidence="1">DUF6782 domain-containing protein</fullName>
    </recommendedName>
</protein>
<dbReference type="InterPro" id="IPR046709">
    <property type="entry name" value="DUF6782"/>
</dbReference>
<dbReference type="AlphaFoldDB" id="A0A7T5UI81"/>
<organism evidence="2 3">
    <name type="scientific">Micavibrio aeruginosavorus</name>
    <dbReference type="NCBI Taxonomy" id="349221"/>
    <lineage>
        <taxon>Bacteria</taxon>
        <taxon>Pseudomonadati</taxon>
        <taxon>Bdellovibrionota</taxon>
        <taxon>Bdellovibrionia</taxon>
        <taxon>Bdellovibrionales</taxon>
        <taxon>Pseudobdellovibrionaceae</taxon>
        <taxon>Micavibrio</taxon>
    </lineage>
</organism>